<comment type="subcellular location">
    <subcellularLocation>
        <location evidence="1">Cell membrane</location>
        <topology evidence="1">Multi-pass membrane protein</topology>
    </subcellularLocation>
</comment>
<dbReference type="EMBL" id="BAAACX010000004">
    <property type="protein sequence ID" value="GAA0376039.1"/>
    <property type="molecule type" value="Genomic_DNA"/>
</dbReference>
<accession>A0ABP3HQN4</accession>
<sequence>MSNMESVHTEQGAHAGSFYSYTIGFLCSIVLTVIPVVIVLGGWLEGMTRAVALMAAGVLQLLVQLLFFMHLREEEKPRYNLISLILGLLILIVIVAGSMWIMMFNMVAQ</sequence>
<keyword evidence="6 7" id="KW-0472">Membrane</keyword>
<comment type="caution">
    <text evidence="8">The sequence shown here is derived from an EMBL/GenBank/DDBJ whole genome shotgun (WGS) entry which is preliminary data.</text>
</comment>
<keyword evidence="3" id="KW-1003">Cell membrane</keyword>
<evidence type="ECO:0000256" key="7">
    <source>
        <dbReference type="SAM" id="Phobius"/>
    </source>
</evidence>
<reference evidence="9" key="1">
    <citation type="journal article" date="2019" name="Int. J. Syst. Evol. Microbiol.">
        <title>The Global Catalogue of Microorganisms (GCM) 10K type strain sequencing project: providing services to taxonomists for standard genome sequencing and annotation.</title>
        <authorList>
            <consortium name="The Broad Institute Genomics Platform"/>
            <consortium name="The Broad Institute Genome Sequencing Center for Infectious Disease"/>
            <person name="Wu L."/>
            <person name="Ma J."/>
        </authorList>
    </citation>
    <scope>NUCLEOTIDE SEQUENCE [LARGE SCALE GENOMIC DNA]</scope>
    <source>
        <strain evidence="9">JCM 12774</strain>
    </source>
</reference>
<name>A0ABP3HQN4_9BACL</name>
<evidence type="ECO:0000256" key="2">
    <source>
        <dbReference type="ARBA" id="ARBA00008079"/>
    </source>
</evidence>
<evidence type="ECO:0000313" key="9">
    <source>
        <dbReference type="Proteomes" id="UP001500340"/>
    </source>
</evidence>
<dbReference type="InterPro" id="IPR050968">
    <property type="entry name" value="Cytochrome_c_oxidase_bac_sub4"/>
</dbReference>
<dbReference type="PANTHER" id="PTHR36835:SF1">
    <property type="entry name" value="CYTOCHROME BO(3) UBIQUINOL OXIDASE SUBUNIT 4"/>
    <property type="match status" value="1"/>
</dbReference>
<feature type="transmembrane region" description="Helical" evidence="7">
    <location>
        <begin position="50"/>
        <end position="69"/>
    </location>
</feature>
<evidence type="ECO:0000256" key="5">
    <source>
        <dbReference type="ARBA" id="ARBA00022989"/>
    </source>
</evidence>
<evidence type="ECO:0000256" key="3">
    <source>
        <dbReference type="ARBA" id="ARBA00022475"/>
    </source>
</evidence>
<feature type="transmembrane region" description="Helical" evidence="7">
    <location>
        <begin position="21"/>
        <end position="44"/>
    </location>
</feature>
<protein>
    <submittedName>
        <fullName evidence="8">Cytochrome o ubiquinol oxidase subunit IV</fullName>
    </submittedName>
</protein>
<dbReference type="Proteomes" id="UP001500340">
    <property type="component" value="Unassembled WGS sequence"/>
</dbReference>
<feature type="transmembrane region" description="Helical" evidence="7">
    <location>
        <begin position="81"/>
        <end position="103"/>
    </location>
</feature>
<comment type="similarity">
    <text evidence="2">Belongs to the cytochrome c oxidase bacterial subunit 4 family.</text>
</comment>
<keyword evidence="5 7" id="KW-1133">Transmembrane helix</keyword>
<dbReference type="Pfam" id="PF03626">
    <property type="entry name" value="COX4_pro"/>
    <property type="match status" value="1"/>
</dbReference>
<proteinExistence type="inferred from homology"/>
<dbReference type="InterPro" id="IPR005171">
    <property type="entry name" value="Cyt_c_oxidase_su4_prok"/>
</dbReference>
<dbReference type="PANTHER" id="PTHR36835">
    <property type="entry name" value="CYTOCHROME BO(3) UBIQUINOL OXIDASE SUBUNIT 4"/>
    <property type="match status" value="1"/>
</dbReference>
<gene>
    <name evidence="8" type="ORF">GCM10008933_04030</name>
</gene>
<evidence type="ECO:0000313" key="8">
    <source>
        <dbReference type="EMBL" id="GAA0376039.1"/>
    </source>
</evidence>
<evidence type="ECO:0000256" key="4">
    <source>
        <dbReference type="ARBA" id="ARBA00022692"/>
    </source>
</evidence>
<evidence type="ECO:0000256" key="6">
    <source>
        <dbReference type="ARBA" id="ARBA00023136"/>
    </source>
</evidence>
<evidence type="ECO:0000256" key="1">
    <source>
        <dbReference type="ARBA" id="ARBA00004651"/>
    </source>
</evidence>
<keyword evidence="4 7" id="KW-0812">Transmembrane</keyword>
<organism evidence="8 9">
    <name type="scientific">Paenibacillus motobuensis</name>
    <dbReference type="NCBI Taxonomy" id="295324"/>
    <lineage>
        <taxon>Bacteria</taxon>
        <taxon>Bacillati</taxon>
        <taxon>Bacillota</taxon>
        <taxon>Bacilli</taxon>
        <taxon>Bacillales</taxon>
        <taxon>Paenibacillaceae</taxon>
        <taxon>Paenibacillus</taxon>
    </lineage>
</organism>
<keyword evidence="9" id="KW-1185">Reference proteome</keyword>